<feature type="transmembrane region" description="Helical" evidence="6">
    <location>
        <begin position="52"/>
        <end position="71"/>
    </location>
</feature>
<dbReference type="GO" id="GO:0022857">
    <property type="term" value="F:transmembrane transporter activity"/>
    <property type="evidence" value="ECO:0007669"/>
    <property type="project" value="InterPro"/>
</dbReference>
<feature type="transmembrane region" description="Helical" evidence="6">
    <location>
        <begin position="78"/>
        <end position="96"/>
    </location>
</feature>
<feature type="transmembrane region" description="Helical" evidence="6">
    <location>
        <begin position="275"/>
        <end position="292"/>
    </location>
</feature>
<feature type="transmembrane region" description="Helical" evidence="6">
    <location>
        <begin position="243"/>
        <end position="263"/>
    </location>
</feature>
<feature type="transmembrane region" description="Helical" evidence="6">
    <location>
        <begin position="20"/>
        <end position="40"/>
    </location>
</feature>
<comment type="caution">
    <text evidence="8">The sequence shown here is derived from an EMBL/GenBank/DDBJ whole genome shotgun (WGS) entry which is preliminary data.</text>
</comment>
<keyword evidence="4 6" id="KW-1133">Transmembrane helix</keyword>
<comment type="similarity">
    <text evidence="2">Belongs to the major facilitator superfamily. MFSD6 family.</text>
</comment>
<feature type="transmembrane region" description="Helical" evidence="6">
    <location>
        <begin position="209"/>
        <end position="231"/>
    </location>
</feature>
<dbReference type="GO" id="GO:0005886">
    <property type="term" value="C:plasma membrane"/>
    <property type="evidence" value="ECO:0007669"/>
    <property type="project" value="UniProtKB-SubCell"/>
</dbReference>
<feature type="transmembrane region" description="Helical" evidence="6">
    <location>
        <begin position="102"/>
        <end position="123"/>
    </location>
</feature>
<dbReference type="EMBL" id="DSYK01000051">
    <property type="protein sequence ID" value="HGS20439.1"/>
    <property type="molecule type" value="Genomic_DNA"/>
</dbReference>
<dbReference type="InterPro" id="IPR036259">
    <property type="entry name" value="MFS_trans_sf"/>
</dbReference>
<dbReference type="AlphaFoldDB" id="A0A7C4KHM3"/>
<evidence type="ECO:0000256" key="3">
    <source>
        <dbReference type="ARBA" id="ARBA00022692"/>
    </source>
</evidence>
<organism evidence="8">
    <name type="scientific">Anaerolinea thermolimosa</name>
    <dbReference type="NCBI Taxonomy" id="229919"/>
    <lineage>
        <taxon>Bacteria</taxon>
        <taxon>Bacillati</taxon>
        <taxon>Chloroflexota</taxon>
        <taxon>Anaerolineae</taxon>
        <taxon>Anaerolineales</taxon>
        <taxon>Anaerolineaceae</taxon>
        <taxon>Anaerolinea</taxon>
    </lineage>
</organism>
<gene>
    <name evidence="8" type="ORF">ENT37_01055</name>
</gene>
<evidence type="ECO:0000256" key="5">
    <source>
        <dbReference type="ARBA" id="ARBA00023136"/>
    </source>
</evidence>
<evidence type="ECO:0000256" key="4">
    <source>
        <dbReference type="ARBA" id="ARBA00022989"/>
    </source>
</evidence>
<feature type="transmembrane region" description="Helical" evidence="6">
    <location>
        <begin position="362"/>
        <end position="381"/>
    </location>
</feature>
<dbReference type="InterPro" id="IPR024989">
    <property type="entry name" value="MFS_assoc_dom"/>
</dbReference>
<dbReference type="PROSITE" id="PS50850">
    <property type="entry name" value="MFS"/>
    <property type="match status" value="1"/>
</dbReference>
<dbReference type="PANTHER" id="PTHR16172:SF41">
    <property type="entry name" value="MAJOR FACILITATOR SUPERFAMILY DOMAIN-CONTAINING PROTEIN 6-LIKE"/>
    <property type="match status" value="1"/>
</dbReference>
<evidence type="ECO:0000259" key="7">
    <source>
        <dbReference type="PROSITE" id="PS50850"/>
    </source>
</evidence>
<evidence type="ECO:0000256" key="6">
    <source>
        <dbReference type="SAM" id="Phobius"/>
    </source>
</evidence>
<evidence type="ECO:0000256" key="2">
    <source>
        <dbReference type="ARBA" id="ARBA00005241"/>
    </source>
</evidence>
<proteinExistence type="inferred from homology"/>
<keyword evidence="5 6" id="KW-0472">Membrane</keyword>
<protein>
    <submittedName>
        <fullName evidence="8">MFS transporter</fullName>
    </submittedName>
</protein>
<feature type="transmembrane region" description="Helical" evidence="6">
    <location>
        <begin position="143"/>
        <end position="160"/>
    </location>
</feature>
<dbReference type="Pfam" id="PF12832">
    <property type="entry name" value="MFS_1_like"/>
    <property type="match status" value="1"/>
</dbReference>
<comment type="subcellular location">
    <subcellularLocation>
        <location evidence="1">Cell membrane</location>
        <topology evidence="1">Multi-pass membrane protein</topology>
    </subcellularLocation>
</comment>
<evidence type="ECO:0000313" key="8">
    <source>
        <dbReference type="EMBL" id="HGS20439.1"/>
    </source>
</evidence>
<dbReference type="InterPro" id="IPR020846">
    <property type="entry name" value="MFS_dom"/>
</dbReference>
<dbReference type="InterPro" id="IPR051717">
    <property type="entry name" value="MFS_MFSD6"/>
</dbReference>
<dbReference type="PANTHER" id="PTHR16172">
    <property type="entry name" value="MAJOR FACILITATOR SUPERFAMILY DOMAIN-CONTAINING PROTEIN 6-LIKE"/>
    <property type="match status" value="1"/>
</dbReference>
<reference evidence="8" key="1">
    <citation type="journal article" date="2020" name="mSystems">
        <title>Genome- and Community-Level Interaction Insights into Carbon Utilization and Element Cycling Functions of Hydrothermarchaeota in Hydrothermal Sediment.</title>
        <authorList>
            <person name="Zhou Z."/>
            <person name="Liu Y."/>
            <person name="Xu W."/>
            <person name="Pan J."/>
            <person name="Luo Z.H."/>
            <person name="Li M."/>
        </authorList>
    </citation>
    <scope>NUCLEOTIDE SEQUENCE [LARGE SCALE GENOMIC DNA]</scope>
    <source>
        <strain evidence="8">SpSt-573</strain>
    </source>
</reference>
<sequence length="396" mass="42526">MTIGALSTPNQARHLATIRLLFFLIYAGIGVNFTFINVFYASKGLTGTQIGLITMVAALVGMIGATLWGYLADRTGQARLIMAGGAIGTGILALLYPFVTNYYLYIPMAGLFALGNSAMFTLIDSTTLTILGDQREEYGRYRLGGSFGYILTTFSAGFIYEKFGLAWMFPAYTVVMIAFTLSVLRLPVLSAPQTAHEKGGLKAMVRQPVWIVFTLCVFLVWTAASGSINFLGVAMKTMGGSDSLIGIAATMAAVAEIPFMFFSGSIMRRLGQEKMFWISLLGFTARIGLYGLMPAPQWVIGINLLNGPSYVFFWNSAVNYANNIAPDAHKATAQGLFQATTNLASVASAILAGWMFDSLGPSGLFQVLALGCLAAFIIFGISRYTRKPSPATGAVD</sequence>
<feature type="domain" description="Major facilitator superfamily (MFS) profile" evidence="7">
    <location>
        <begin position="171"/>
        <end position="396"/>
    </location>
</feature>
<dbReference type="SUPFAM" id="SSF103473">
    <property type="entry name" value="MFS general substrate transporter"/>
    <property type="match status" value="1"/>
</dbReference>
<feature type="transmembrane region" description="Helical" evidence="6">
    <location>
        <begin position="166"/>
        <end position="188"/>
    </location>
</feature>
<keyword evidence="3 6" id="KW-0812">Transmembrane</keyword>
<accession>A0A7C4KHM3</accession>
<dbReference type="Gene3D" id="1.20.1250.20">
    <property type="entry name" value="MFS general substrate transporter like domains"/>
    <property type="match status" value="2"/>
</dbReference>
<name>A0A7C4KHM3_9CHLR</name>
<evidence type="ECO:0000256" key="1">
    <source>
        <dbReference type="ARBA" id="ARBA00004651"/>
    </source>
</evidence>